<gene>
    <name evidence="1" type="ordered locus">SGRA_2104</name>
</gene>
<proteinExistence type="predicted"/>
<dbReference type="Proteomes" id="UP000007519">
    <property type="component" value="Chromosome"/>
</dbReference>
<dbReference type="HOGENOM" id="CLU_206001_0_0_10"/>
<accession>H6L2S8</accession>
<dbReference type="EMBL" id="CP002831">
    <property type="protein sequence ID" value="AFC24835.1"/>
    <property type="molecule type" value="Genomic_DNA"/>
</dbReference>
<reference evidence="1 2" key="1">
    <citation type="journal article" date="2012" name="Stand. Genomic Sci.">
        <title>Complete genome sequencing and analysis of Saprospira grandis str. Lewin, a predatory marine bacterium.</title>
        <authorList>
            <person name="Saw J.H."/>
            <person name="Yuryev A."/>
            <person name="Kanbe M."/>
            <person name="Hou S."/>
            <person name="Young A.G."/>
            <person name="Aizawa S."/>
            <person name="Alam M."/>
        </authorList>
    </citation>
    <scope>NUCLEOTIDE SEQUENCE [LARGE SCALE GENOMIC DNA]</scope>
    <source>
        <strain evidence="1 2">Lewin</strain>
    </source>
</reference>
<name>H6L2S8_SAPGL</name>
<dbReference type="KEGG" id="sgn:SGRA_2104"/>
<sequence>MLKGTFFLGLPQPAAGSGHCAARKPARPCSPAGFGLPPAAALLQPLSRVASLLCGGFAACYL</sequence>
<organism evidence="1 2">
    <name type="scientific">Saprospira grandis (strain Lewin)</name>
    <dbReference type="NCBI Taxonomy" id="984262"/>
    <lineage>
        <taxon>Bacteria</taxon>
        <taxon>Pseudomonadati</taxon>
        <taxon>Bacteroidota</taxon>
        <taxon>Saprospiria</taxon>
        <taxon>Saprospirales</taxon>
        <taxon>Saprospiraceae</taxon>
        <taxon>Saprospira</taxon>
    </lineage>
</organism>
<protein>
    <submittedName>
        <fullName evidence="1">Uncharacterized protein</fullName>
    </submittedName>
</protein>
<keyword evidence="2" id="KW-1185">Reference proteome</keyword>
<evidence type="ECO:0000313" key="2">
    <source>
        <dbReference type="Proteomes" id="UP000007519"/>
    </source>
</evidence>
<dbReference type="STRING" id="984262.SGRA_2104"/>
<evidence type="ECO:0000313" key="1">
    <source>
        <dbReference type="EMBL" id="AFC24835.1"/>
    </source>
</evidence>
<dbReference type="AlphaFoldDB" id="H6L2S8"/>